<proteinExistence type="predicted"/>
<dbReference type="Proteomes" id="UP001464923">
    <property type="component" value="Unassembled WGS sequence"/>
</dbReference>
<dbReference type="RefSeq" id="WP_345644662.1">
    <property type="nucleotide sequence ID" value="NZ_BAABLY010000027.1"/>
</dbReference>
<protein>
    <submittedName>
        <fullName evidence="1">Uncharacterized protein</fullName>
    </submittedName>
</protein>
<sequence length="42" mass="4660">MASAPPRGIDRFRTVVAVSPSLLTVRRHVDLCLTDSGLCHRR</sequence>
<reference evidence="1 2" key="1">
    <citation type="submission" date="2024-03" db="EMBL/GenBank/DDBJ databases">
        <title>Draft genome sequence of Pseudonocardia tropica JCM 19149.</title>
        <authorList>
            <person name="Butdee W."/>
            <person name="Duangmal K."/>
        </authorList>
    </citation>
    <scope>NUCLEOTIDE SEQUENCE [LARGE SCALE GENOMIC DNA]</scope>
    <source>
        <strain evidence="1 2">JCM 19149</strain>
    </source>
</reference>
<organism evidence="1 2">
    <name type="scientific">Pseudonocardia tropica</name>
    <dbReference type="NCBI Taxonomy" id="681289"/>
    <lineage>
        <taxon>Bacteria</taxon>
        <taxon>Bacillati</taxon>
        <taxon>Actinomycetota</taxon>
        <taxon>Actinomycetes</taxon>
        <taxon>Pseudonocardiales</taxon>
        <taxon>Pseudonocardiaceae</taxon>
        <taxon>Pseudonocardia</taxon>
    </lineage>
</organism>
<accession>A0ABV1JYL2</accession>
<gene>
    <name evidence="1" type="ORF">WHI96_19695</name>
</gene>
<keyword evidence="2" id="KW-1185">Reference proteome</keyword>
<dbReference type="EMBL" id="JBEDNP010000012">
    <property type="protein sequence ID" value="MEQ3541038.1"/>
    <property type="molecule type" value="Genomic_DNA"/>
</dbReference>
<comment type="caution">
    <text evidence="1">The sequence shown here is derived from an EMBL/GenBank/DDBJ whole genome shotgun (WGS) entry which is preliminary data.</text>
</comment>
<evidence type="ECO:0000313" key="2">
    <source>
        <dbReference type="Proteomes" id="UP001464923"/>
    </source>
</evidence>
<name>A0ABV1JYL2_9PSEU</name>
<evidence type="ECO:0000313" key="1">
    <source>
        <dbReference type="EMBL" id="MEQ3541038.1"/>
    </source>
</evidence>